<dbReference type="PANTHER" id="PTHR22958">
    <property type="entry name" value="GLYCEROPHOSPHORYL DIESTER PHOSPHODIESTERASE"/>
    <property type="match status" value="1"/>
</dbReference>
<dbReference type="SUPFAM" id="SSF51695">
    <property type="entry name" value="PLC-like phosphodiesterases"/>
    <property type="match status" value="1"/>
</dbReference>
<dbReference type="Gene3D" id="2.60.40.10">
    <property type="entry name" value="Immunoglobulins"/>
    <property type="match status" value="1"/>
</dbReference>
<evidence type="ECO:0000313" key="5">
    <source>
        <dbReference type="Proteomes" id="UP000024635"/>
    </source>
</evidence>
<dbReference type="InterPro" id="IPR057506">
    <property type="entry name" value="C2_GPCPD1"/>
</dbReference>
<dbReference type="InterPro" id="IPR051578">
    <property type="entry name" value="GDPD"/>
</dbReference>
<dbReference type="EMBL" id="JARK01001352">
    <property type="protein sequence ID" value="EYC22954.1"/>
    <property type="molecule type" value="Genomic_DNA"/>
</dbReference>
<name>A0A016V5K9_9BILA</name>
<dbReference type="Pfam" id="PF03009">
    <property type="entry name" value="GDPD"/>
    <property type="match status" value="1"/>
</dbReference>
<organism evidence="4 5">
    <name type="scientific">Ancylostoma ceylanicum</name>
    <dbReference type="NCBI Taxonomy" id="53326"/>
    <lineage>
        <taxon>Eukaryota</taxon>
        <taxon>Metazoa</taxon>
        <taxon>Ecdysozoa</taxon>
        <taxon>Nematoda</taxon>
        <taxon>Chromadorea</taxon>
        <taxon>Rhabditida</taxon>
        <taxon>Rhabditina</taxon>
        <taxon>Rhabditomorpha</taxon>
        <taxon>Strongyloidea</taxon>
        <taxon>Ancylostomatidae</taxon>
        <taxon>Ancylostomatinae</taxon>
        <taxon>Ancylostoma</taxon>
    </lineage>
</organism>
<comment type="similarity">
    <text evidence="1">Belongs to the glycerophosphoryl diester phosphodiesterase family.</text>
</comment>
<feature type="domain" description="GP-PDE" evidence="3">
    <location>
        <begin position="282"/>
        <end position="593"/>
    </location>
</feature>
<dbReference type="InterPro" id="IPR013783">
    <property type="entry name" value="Ig-like_fold"/>
</dbReference>
<dbReference type="STRING" id="53326.A0A016V5K9"/>
<keyword evidence="5" id="KW-1185">Reference proteome</keyword>
<dbReference type="InterPro" id="IPR030395">
    <property type="entry name" value="GP_PDE_dom"/>
</dbReference>
<protein>
    <recommendedName>
        <fullName evidence="3">GP-PDE domain-containing protein</fullName>
    </recommendedName>
</protein>
<dbReference type="GO" id="GO:0046475">
    <property type="term" value="P:glycerophospholipid catabolic process"/>
    <property type="evidence" value="ECO:0007669"/>
    <property type="project" value="TreeGrafter"/>
</dbReference>
<evidence type="ECO:0000259" key="3">
    <source>
        <dbReference type="PROSITE" id="PS51704"/>
    </source>
</evidence>
<evidence type="ECO:0000313" key="4">
    <source>
        <dbReference type="EMBL" id="EYC22954.1"/>
    </source>
</evidence>
<dbReference type="Pfam" id="PF25329">
    <property type="entry name" value="C2_GDE1"/>
    <property type="match status" value="1"/>
</dbReference>
<proteinExistence type="inferred from homology"/>
<comment type="caution">
    <text evidence="4">The sequence shown here is derived from an EMBL/GenBank/DDBJ whole genome shotgun (WGS) entry which is preliminary data.</text>
</comment>
<keyword evidence="2" id="KW-0378">Hydrolase</keyword>
<reference evidence="5" key="1">
    <citation type="journal article" date="2015" name="Nat. Genet.">
        <title>The genome and transcriptome of the zoonotic hookworm Ancylostoma ceylanicum identify infection-specific gene families.</title>
        <authorList>
            <person name="Schwarz E.M."/>
            <person name="Hu Y."/>
            <person name="Antoshechkin I."/>
            <person name="Miller M.M."/>
            <person name="Sternberg P.W."/>
            <person name="Aroian R.V."/>
        </authorList>
    </citation>
    <scope>NUCLEOTIDE SEQUENCE</scope>
    <source>
        <strain evidence="5">HY135</strain>
    </source>
</reference>
<dbReference type="PANTHER" id="PTHR22958:SF42">
    <property type="entry name" value="GLYCEROPHOSPHOCHOLINE PHOSPHODIESTERASE GPCPD1 HOMOLOG 2-RELATED"/>
    <property type="match status" value="1"/>
</dbReference>
<sequence>MTLTRDADRPTRWRGFVDTTDDLVRFRYFIGYFLCGELGQRLIIDKWESFLHPRSCLVKAEQRGTTCRANHVDLFGYYAGRKVVSEGWLQYDDENQILLRLHGNAIKFYKSAKERKNCTVKINPMDVRRRLRSGAQINFSYGVDEEDDEDDNTAPPYPSHSSISVAVLSDKNPKFKNQPDVGITFNNNKDYIVYKTHSVAVEFLAFYVEIFSEEGKRIGACYALPSSLADSCGQSQLPFINSSGRPIGQITVEYLFVRNLRRPIPTQNMEVSYSRHWKKRNTIEVGHRGAGNSFTKFAAARENTIYSLNTAAKNGADYVEFDVQLTKDKVAVIYHDFHVLVSVAKRHPSGVPEVLHPADMHSEKHIDYHEIPVKDLKLSQLKLLMLDHVNFPQKKENVKKLVEDGEEEEDFKPFPTLVEALTKVDPDVGFNVEVKYPMMQSNGEHECDHYFERNEFIDVVLADLLNNAGARRIMFSSFDPDICSLISMKQNKYPVLFLCVGETQRYTRFQDQRSSTSLTAVNFAAGADIMGVNFNSEDLLNDPYPVKRANDFGLITFVWGDDLDKKENINYFKKELGVDGLIYDRIGEDERRRNVFIVEREQKRALFKMGSGTSTPQSRGHSTFATPYSFSICLVKNMRISVDIWRKLTRGTPPLQTRSGTRSSFRANISLKITTVQGARWSQIWACCGER</sequence>
<dbReference type="Gene3D" id="3.20.20.190">
    <property type="entry name" value="Phosphatidylinositol (PI) phosphodiesterase"/>
    <property type="match status" value="1"/>
</dbReference>
<dbReference type="GO" id="GO:0047389">
    <property type="term" value="F:glycerophosphocholine phosphodiesterase activity"/>
    <property type="evidence" value="ECO:0007669"/>
    <property type="project" value="TreeGrafter"/>
</dbReference>
<dbReference type="OrthoDB" id="1058301at2759"/>
<dbReference type="PROSITE" id="PS51704">
    <property type="entry name" value="GP_PDE"/>
    <property type="match status" value="1"/>
</dbReference>
<dbReference type="AlphaFoldDB" id="A0A016V5K9"/>
<dbReference type="FunFam" id="3.20.20.190:FF:000032">
    <property type="entry name" value="Glycerophosphoryl diester phosphodiesterase, putative"/>
    <property type="match status" value="1"/>
</dbReference>
<accession>A0A016V5K9</accession>
<evidence type="ECO:0000256" key="1">
    <source>
        <dbReference type="ARBA" id="ARBA00007277"/>
    </source>
</evidence>
<dbReference type="InterPro" id="IPR017946">
    <property type="entry name" value="PLC-like_Pdiesterase_TIM-brl"/>
</dbReference>
<dbReference type="Proteomes" id="UP000024635">
    <property type="component" value="Unassembled WGS sequence"/>
</dbReference>
<gene>
    <name evidence="4" type="primary">Acey_s0016.g3037</name>
    <name evidence="4" type="ORF">Y032_0016g3037</name>
</gene>
<dbReference type="CDD" id="cd08607">
    <property type="entry name" value="GDPD_GDE5"/>
    <property type="match status" value="1"/>
</dbReference>
<evidence type="ECO:0000256" key="2">
    <source>
        <dbReference type="ARBA" id="ARBA00022801"/>
    </source>
</evidence>